<keyword evidence="9" id="KW-1185">Reference proteome</keyword>
<comment type="subcellular location">
    <subcellularLocation>
        <location evidence="1">Membrane</location>
        <topology evidence="1">Multi-pass membrane protein</topology>
    </subcellularLocation>
</comment>
<sequence>LGGVLIQGKRYGIIDVVAALCMSIGLILFTLADVKVSPNFDHIGVVLISMALFADAAIGNVQEKTMKQYNATNTEVVFYSYFIGFIYILCGLLIHGSLYNAFQFFAQHPMKTYGYALIFSITGYLGISFVLALIKLLGALVAVTVTTCRKAVTIILSFMFFTKPFTVQYIWSGLIVMFGIFLNVYSKNRVTMNNMVANFIRKILINIQIKRQKYSQTTFDV</sequence>
<evidence type="ECO:0000256" key="2">
    <source>
        <dbReference type="ARBA" id="ARBA00010694"/>
    </source>
</evidence>
<feature type="transmembrane region" description="Helical" evidence="8">
    <location>
        <begin position="167"/>
        <end position="185"/>
    </location>
</feature>
<keyword evidence="3" id="KW-0813">Transport</keyword>
<keyword evidence="5 8" id="KW-1133">Transmembrane helix</keyword>
<feature type="transmembrane region" description="Helical" evidence="8">
    <location>
        <begin position="81"/>
        <end position="101"/>
    </location>
</feature>
<dbReference type="GeneID" id="102802138"/>
<evidence type="ECO:0000256" key="6">
    <source>
        <dbReference type="ARBA" id="ARBA00023136"/>
    </source>
</evidence>
<dbReference type="InterPro" id="IPR013657">
    <property type="entry name" value="SCL35B1-4/HUT1"/>
</dbReference>
<keyword evidence="4 8" id="KW-0812">Transmembrane</keyword>
<dbReference type="PANTHER" id="PTHR10778">
    <property type="entry name" value="SOLUTE CARRIER FAMILY 35 MEMBER B"/>
    <property type="match status" value="1"/>
</dbReference>
<evidence type="ECO:0000256" key="1">
    <source>
        <dbReference type="ARBA" id="ARBA00004141"/>
    </source>
</evidence>
<evidence type="ECO:0000256" key="3">
    <source>
        <dbReference type="ARBA" id="ARBA00022448"/>
    </source>
</evidence>
<evidence type="ECO:0000313" key="10">
    <source>
        <dbReference type="RefSeq" id="XP_006814182.1"/>
    </source>
</evidence>
<dbReference type="Pfam" id="PF08449">
    <property type="entry name" value="UAA"/>
    <property type="match status" value="1"/>
</dbReference>
<evidence type="ECO:0000256" key="4">
    <source>
        <dbReference type="ARBA" id="ARBA00022692"/>
    </source>
</evidence>
<dbReference type="Proteomes" id="UP000694865">
    <property type="component" value="Unplaced"/>
</dbReference>
<name>A0ABM0M2E1_SACKO</name>
<accession>A0ABM0M2E1</accession>
<organism evidence="9 10">
    <name type="scientific">Saccoglossus kowalevskii</name>
    <name type="common">Acorn worm</name>
    <dbReference type="NCBI Taxonomy" id="10224"/>
    <lineage>
        <taxon>Eukaryota</taxon>
        <taxon>Metazoa</taxon>
        <taxon>Hemichordata</taxon>
        <taxon>Enteropneusta</taxon>
        <taxon>Harrimaniidae</taxon>
        <taxon>Saccoglossus</taxon>
    </lineage>
</organism>
<comment type="similarity">
    <text evidence="2">Belongs to the nucleotide-sugar transporter family. SLC35B subfamily.</text>
</comment>
<feature type="transmembrane region" description="Helical" evidence="8">
    <location>
        <begin position="113"/>
        <end position="133"/>
    </location>
</feature>
<feature type="transmembrane region" description="Helical" evidence="8">
    <location>
        <begin position="43"/>
        <end position="61"/>
    </location>
</feature>
<keyword evidence="6 8" id="KW-0472">Membrane</keyword>
<dbReference type="RefSeq" id="XP_006814182.1">
    <property type="nucleotide sequence ID" value="XM_006814119.1"/>
</dbReference>
<feature type="non-terminal residue" evidence="10">
    <location>
        <position position="1"/>
    </location>
</feature>
<dbReference type="PANTHER" id="PTHR10778:SF8">
    <property type="entry name" value="ADENOSINE 3'-PHOSPHO 5'-PHOSPHOSULFATE TRANSPORTER 2"/>
    <property type="match status" value="1"/>
</dbReference>
<evidence type="ECO:0000256" key="8">
    <source>
        <dbReference type="SAM" id="Phobius"/>
    </source>
</evidence>
<reference evidence="10" key="1">
    <citation type="submission" date="2025-08" db="UniProtKB">
        <authorList>
            <consortium name="RefSeq"/>
        </authorList>
    </citation>
    <scope>IDENTIFICATION</scope>
    <source>
        <tissue evidence="10">Testes</tissue>
    </source>
</reference>
<feature type="transmembrane region" description="Helical" evidence="8">
    <location>
        <begin position="140"/>
        <end position="161"/>
    </location>
</feature>
<protein>
    <recommendedName>
        <fullName evidence="7">Adenosine 3'-phospho 5'-phosphosulfate transporter 2</fullName>
    </recommendedName>
</protein>
<evidence type="ECO:0000256" key="7">
    <source>
        <dbReference type="ARBA" id="ARBA00039669"/>
    </source>
</evidence>
<gene>
    <name evidence="10" type="primary">LOC102802138</name>
</gene>
<feature type="transmembrane region" description="Helical" evidence="8">
    <location>
        <begin position="12"/>
        <end position="31"/>
    </location>
</feature>
<proteinExistence type="inferred from homology"/>
<evidence type="ECO:0000313" key="9">
    <source>
        <dbReference type="Proteomes" id="UP000694865"/>
    </source>
</evidence>
<evidence type="ECO:0000256" key="5">
    <source>
        <dbReference type="ARBA" id="ARBA00022989"/>
    </source>
</evidence>